<dbReference type="PANTHER" id="PTHR21329">
    <property type="entry name" value="PHOSPHATIDYLINOSITOL N-ACETYLGLUCOSAMINYLTRANSFERASE SUBUNIT Q-RELATED"/>
    <property type="match status" value="1"/>
</dbReference>
<feature type="transmembrane region" description="Helical" evidence="1">
    <location>
        <begin position="360"/>
        <end position="383"/>
    </location>
</feature>
<reference evidence="2" key="1">
    <citation type="submission" date="2020-11" db="EMBL/GenBank/DDBJ databases">
        <authorList>
            <person name="Tran Van P."/>
        </authorList>
    </citation>
    <scope>NUCLEOTIDE SEQUENCE</scope>
</reference>
<feature type="transmembrane region" description="Helical" evidence="1">
    <location>
        <begin position="305"/>
        <end position="324"/>
    </location>
</feature>
<dbReference type="EMBL" id="OC317392">
    <property type="protein sequence ID" value="CAD7396588.1"/>
    <property type="molecule type" value="Genomic_DNA"/>
</dbReference>
<protein>
    <recommendedName>
        <fullName evidence="3">Phosphatidylinositol N-acetylglucosaminyltransferase subunit Q</fullName>
    </recommendedName>
</protein>
<keyword evidence="1" id="KW-0472">Membrane</keyword>
<feature type="transmembrane region" description="Helical" evidence="1">
    <location>
        <begin position="404"/>
        <end position="427"/>
    </location>
</feature>
<keyword evidence="1" id="KW-0812">Transmembrane</keyword>
<feature type="transmembrane region" description="Helical" evidence="1">
    <location>
        <begin position="331"/>
        <end position="354"/>
    </location>
</feature>
<dbReference type="Pfam" id="PF05024">
    <property type="entry name" value="Gpi1"/>
    <property type="match status" value="1"/>
</dbReference>
<feature type="transmembrane region" description="Helical" evidence="1">
    <location>
        <begin position="178"/>
        <end position="199"/>
    </location>
</feature>
<gene>
    <name evidence="2" type="ORF">TCEB3V08_LOCUS3692</name>
</gene>
<dbReference type="AlphaFoldDB" id="A0A7R9CH77"/>
<dbReference type="PANTHER" id="PTHR21329:SF3">
    <property type="entry name" value="PHOSPHATIDYLINOSITOL N-ACETYLGLUCOSAMINYLTRANSFERASE SUBUNIT Q"/>
    <property type="match status" value="1"/>
</dbReference>
<dbReference type="InterPro" id="IPR007720">
    <property type="entry name" value="PigQ/GPI1"/>
</dbReference>
<feature type="transmembrane region" description="Helical" evidence="1">
    <location>
        <begin position="236"/>
        <end position="258"/>
    </location>
</feature>
<evidence type="ECO:0000313" key="2">
    <source>
        <dbReference type="EMBL" id="CAD7396588.1"/>
    </source>
</evidence>
<dbReference type="GO" id="GO:0005783">
    <property type="term" value="C:endoplasmic reticulum"/>
    <property type="evidence" value="ECO:0007669"/>
    <property type="project" value="TreeGrafter"/>
</dbReference>
<keyword evidence="1" id="KW-1133">Transmembrane helix</keyword>
<evidence type="ECO:0000256" key="1">
    <source>
        <dbReference type="SAM" id="Phobius"/>
    </source>
</evidence>
<accession>A0A7R9CH77</accession>
<dbReference type="GO" id="GO:0006506">
    <property type="term" value="P:GPI anchor biosynthetic process"/>
    <property type="evidence" value="ECO:0007669"/>
    <property type="project" value="InterPro"/>
</dbReference>
<name>A0A7R9CH77_TIMCR</name>
<evidence type="ECO:0008006" key="3">
    <source>
        <dbReference type="Google" id="ProtNLM"/>
    </source>
</evidence>
<sequence>MAESTLLIFLPQLFENDNPGYLYGTIQESVLENHRIIYILGKQPEDSTSSFGSEDTCEEKRLVLGYYIKNKTSKKNMPATKLRDWLIVDKRLDKLRLYKVISEGKCIDLSRPSKVICIFYNRQSVMGSELLLQNSKDQTIAYNDHFRILANKLCIEMPKDLDIKSPNVKRLTSIVHRLVKVGLQVIIFMVNCLNCIHPILKFMTLGMHLNDYLQSWCWALKLFLHKKKVTLKVGNFLLCKLIDVFCGVMLLYCLMPIISSGFLSQHLLATAQDVVTTLRELVQWLMGIPAGLKLNYAFNNMLGRFFLYHINLWWTFLVLAKPLLELASEIFLCFGYLGLTFQVSILIDLLGLVSFHVYCIYVYAARLYSLQLSGLLALFRLFLGKKYNPLRGRVDSCQYSPDQLFVGTLAFTILLFLLPTTFMYYIVFTTLRVMVVGLGGLLTRLRYLLETLPLYVTSLWLLKSTAVANTVFLKVELIQRPGPLVMIVQTVSGSWWDTVKRCVPDPVLPTPEVEWAKLLTSLAQGKLIYPV</sequence>
<organism evidence="2">
    <name type="scientific">Timema cristinae</name>
    <name type="common">Walking stick</name>
    <dbReference type="NCBI Taxonomy" id="61476"/>
    <lineage>
        <taxon>Eukaryota</taxon>
        <taxon>Metazoa</taxon>
        <taxon>Ecdysozoa</taxon>
        <taxon>Arthropoda</taxon>
        <taxon>Hexapoda</taxon>
        <taxon>Insecta</taxon>
        <taxon>Pterygota</taxon>
        <taxon>Neoptera</taxon>
        <taxon>Polyneoptera</taxon>
        <taxon>Phasmatodea</taxon>
        <taxon>Timematodea</taxon>
        <taxon>Timematoidea</taxon>
        <taxon>Timematidae</taxon>
        <taxon>Timema</taxon>
    </lineage>
</organism>
<proteinExistence type="predicted"/>
<dbReference type="GO" id="GO:0016020">
    <property type="term" value="C:membrane"/>
    <property type="evidence" value="ECO:0007669"/>
    <property type="project" value="InterPro"/>
</dbReference>